<dbReference type="InterPro" id="IPR016040">
    <property type="entry name" value="NAD(P)-bd_dom"/>
</dbReference>
<dbReference type="Gene3D" id="3.40.50.720">
    <property type="entry name" value="NAD(P)-binding Rossmann-like Domain"/>
    <property type="match status" value="1"/>
</dbReference>
<feature type="compositionally biased region" description="Low complexity" evidence="1">
    <location>
        <begin position="292"/>
        <end position="305"/>
    </location>
</feature>
<feature type="domain" description="NAD(P)-binding" evidence="2">
    <location>
        <begin position="9"/>
        <end position="143"/>
    </location>
</feature>
<proteinExistence type="predicted"/>
<gene>
    <name evidence="3" type="ORF">AVDCRST_MAG61-1025</name>
</gene>
<organism evidence="3">
    <name type="scientific">uncultured Friedmanniella sp</name>
    <dbReference type="NCBI Taxonomy" id="335381"/>
    <lineage>
        <taxon>Bacteria</taxon>
        <taxon>Bacillati</taxon>
        <taxon>Actinomycetota</taxon>
        <taxon>Actinomycetes</taxon>
        <taxon>Propionibacteriales</taxon>
        <taxon>Nocardioidaceae</taxon>
        <taxon>Friedmanniella</taxon>
        <taxon>environmental samples</taxon>
    </lineage>
</organism>
<reference evidence="3" key="1">
    <citation type="submission" date="2020-02" db="EMBL/GenBank/DDBJ databases">
        <authorList>
            <person name="Meier V. D."/>
        </authorList>
    </citation>
    <scope>NUCLEOTIDE SEQUENCE</scope>
    <source>
        <strain evidence="3">AVDCRST_MAG61</strain>
    </source>
</reference>
<dbReference type="AlphaFoldDB" id="A0A6J4KCQ9"/>
<dbReference type="Pfam" id="PF13460">
    <property type="entry name" value="NAD_binding_10"/>
    <property type="match status" value="1"/>
</dbReference>
<evidence type="ECO:0000259" key="2">
    <source>
        <dbReference type="Pfam" id="PF13460"/>
    </source>
</evidence>
<dbReference type="InterPro" id="IPR036291">
    <property type="entry name" value="NAD(P)-bd_dom_sf"/>
</dbReference>
<evidence type="ECO:0000313" key="3">
    <source>
        <dbReference type="EMBL" id="CAA9301324.1"/>
    </source>
</evidence>
<name>A0A6J4KCQ9_9ACTN</name>
<protein>
    <recommendedName>
        <fullName evidence="2">NAD(P)-binding domain-containing protein</fullName>
    </recommendedName>
</protein>
<accession>A0A6J4KCQ9</accession>
<dbReference type="InterPro" id="IPR051207">
    <property type="entry name" value="ComplexI_NDUFA9_subunit"/>
</dbReference>
<dbReference type="EMBL" id="CADCTT010000159">
    <property type="protein sequence ID" value="CAA9301324.1"/>
    <property type="molecule type" value="Genomic_DNA"/>
</dbReference>
<evidence type="ECO:0000256" key="1">
    <source>
        <dbReference type="SAM" id="MobiDB-lite"/>
    </source>
</evidence>
<dbReference type="PANTHER" id="PTHR12126">
    <property type="entry name" value="NADH-UBIQUINONE OXIDOREDUCTASE 39 KDA SUBUNIT-RELATED"/>
    <property type="match status" value="1"/>
</dbReference>
<dbReference type="SUPFAM" id="SSF51735">
    <property type="entry name" value="NAD(P)-binding Rossmann-fold domains"/>
    <property type="match status" value="1"/>
</dbReference>
<dbReference type="GO" id="GO:0044877">
    <property type="term" value="F:protein-containing complex binding"/>
    <property type="evidence" value="ECO:0007669"/>
    <property type="project" value="TreeGrafter"/>
</dbReference>
<dbReference type="PANTHER" id="PTHR12126:SF11">
    <property type="entry name" value="NADH DEHYDROGENASE [UBIQUINONE] 1 ALPHA SUBCOMPLEX SUBUNIT 9, MITOCHONDRIAL"/>
    <property type="match status" value="1"/>
</dbReference>
<feature type="region of interest" description="Disordered" evidence="1">
    <location>
        <begin position="292"/>
        <end position="321"/>
    </location>
</feature>
<sequence>MVSTVLVTGASGFVGSALATALVEAGHRVRAMTRHADRYRGPGEPVQADVADPGSLDRALDGVDVAYYLVHSLDSGDFVAKDAQAARSFSAAAARAGVQRIIYLGGLGAEDSDLSDHLRSRREVEELLGTDGVPVTVLRAAIVIGHGGISWEITRQLVAHLPAMVVPRWATTKTQPIALADVVRYLVGVLEPEEAKGRVFEIGGSEVLTYAEMMQRVAKQHHHRTLPMVTVPLLTPRLSSHWLAFVTDVDTGTARNLIDSMSNEVVVHEHSIRELVPGEPMDYTAAVEAAYAQRAAARDQQQAPAPGRPRRPVPGERSPTA</sequence>